<proteinExistence type="predicted"/>
<dbReference type="OrthoDB" id="2235245at2"/>
<comment type="caution">
    <text evidence="1">The sequence shown here is derived from an EMBL/GenBank/DDBJ whole genome shotgun (WGS) entry which is preliminary data.</text>
</comment>
<protein>
    <recommendedName>
        <fullName evidence="3">Nucleoid-associated protein</fullName>
    </recommendedName>
</protein>
<evidence type="ECO:0000313" key="1">
    <source>
        <dbReference type="EMBL" id="EHI73702.1"/>
    </source>
</evidence>
<dbReference type="AlphaFoldDB" id="G5JQ79"/>
<dbReference type="STRING" id="873449.STRCR_1762"/>
<evidence type="ECO:0000313" key="2">
    <source>
        <dbReference type="Proteomes" id="UP000004322"/>
    </source>
</evidence>
<keyword evidence="2" id="KW-1185">Reference proteome</keyword>
<dbReference type="Proteomes" id="UP000004322">
    <property type="component" value="Unassembled WGS sequence"/>
</dbReference>
<dbReference type="RefSeq" id="WP_004226000.1">
    <property type="nucleotide sequence ID" value="NZ_AEUV02000002.1"/>
</dbReference>
<reference evidence="1" key="1">
    <citation type="submission" date="2011-07" db="EMBL/GenBank/DDBJ databases">
        <authorList>
            <person name="Stanhope M.J."/>
            <person name="Durkin A.S."/>
            <person name="Hostetler J."/>
            <person name="Kim M."/>
            <person name="Radune D."/>
            <person name="Singh I."/>
            <person name="Town C.D."/>
        </authorList>
    </citation>
    <scope>NUCLEOTIDE SEQUENCE [LARGE SCALE GENOMIC DNA]</scope>
    <source>
        <strain evidence="1">HS-6</strain>
    </source>
</reference>
<name>G5JQ79_STRCG</name>
<dbReference type="EMBL" id="AEUV02000002">
    <property type="protein sequence ID" value="EHI73702.1"/>
    <property type="molecule type" value="Genomic_DNA"/>
</dbReference>
<gene>
    <name evidence="1" type="ORF">STRCR_1762</name>
</gene>
<sequence>MEKSIAVYEINETIKEVELNQEKIINIADIFNTIIGVSDEKTSHKAIIAEIKDDDSILKKYYMDKKNCKINSFAEKLLTAEKGNNSNRKKSIREGFLFIRETNQDLTLLKLEKTSVADTETFKLIGQLGTEKNYYKACIFTNDLHNIAIIDKSNKIATYWLDGFLGLQEVRNSKINSTDLIELVESKQLFSSSIKEKENFEDILSETKSYIFDNSQFDKSQLIDFLNAKDLIDIATNEKNYESQFYSEESLEIDANFKIDSKVLRDKYKREIKISNETTIKTDNFEKLVLNEEIEFTDNVLTLTVSDEFISKVEEILGSRNG</sequence>
<evidence type="ECO:0008006" key="3">
    <source>
        <dbReference type="Google" id="ProtNLM"/>
    </source>
</evidence>
<accession>G5JQ79</accession>
<organism evidence="1 2">
    <name type="scientific">Streptococcus criceti HS-6</name>
    <dbReference type="NCBI Taxonomy" id="873449"/>
    <lineage>
        <taxon>Bacteria</taxon>
        <taxon>Bacillati</taxon>
        <taxon>Bacillota</taxon>
        <taxon>Bacilli</taxon>
        <taxon>Lactobacillales</taxon>
        <taxon>Streptococcaceae</taxon>
        <taxon>Streptococcus</taxon>
    </lineage>
</organism>